<dbReference type="Gene3D" id="3.40.50.300">
    <property type="entry name" value="P-loop containing nucleotide triphosphate hydrolases"/>
    <property type="match status" value="1"/>
</dbReference>
<dbReference type="SUPFAM" id="SSF50249">
    <property type="entry name" value="Nucleic acid-binding proteins"/>
    <property type="match status" value="1"/>
</dbReference>
<protein>
    <submittedName>
        <fullName evidence="9">AAA family ATPase</fullName>
    </submittedName>
</protein>
<dbReference type="SMART" id="SM00382">
    <property type="entry name" value="AAA"/>
    <property type="match status" value="1"/>
</dbReference>
<dbReference type="GO" id="GO:0005524">
    <property type="term" value="F:ATP binding"/>
    <property type="evidence" value="ECO:0007669"/>
    <property type="project" value="UniProtKB-KW"/>
</dbReference>
<dbReference type="InterPro" id="IPR012340">
    <property type="entry name" value="NA-bd_OB-fold"/>
</dbReference>
<dbReference type="EMBL" id="JBHSQH010000001">
    <property type="protein sequence ID" value="MFC5972408.1"/>
    <property type="molecule type" value="Genomic_DNA"/>
</dbReference>
<dbReference type="Gene3D" id="1.10.10.10">
    <property type="entry name" value="Winged helix-like DNA-binding domain superfamily/Winged helix DNA-binding domain"/>
    <property type="match status" value="1"/>
</dbReference>
<dbReference type="Gene3D" id="2.20.28.10">
    <property type="match status" value="1"/>
</dbReference>
<dbReference type="SUPFAM" id="SSF52540">
    <property type="entry name" value="P-loop containing nucleoside triphosphate hydrolases"/>
    <property type="match status" value="1"/>
</dbReference>
<dbReference type="InterPro" id="IPR031327">
    <property type="entry name" value="MCM"/>
</dbReference>
<dbReference type="PANTHER" id="PTHR11630:SF66">
    <property type="entry name" value="DNA REPLICATION LICENSING FACTOR MCM4"/>
    <property type="match status" value="1"/>
</dbReference>
<dbReference type="InterPro" id="IPR036388">
    <property type="entry name" value="WH-like_DNA-bd_sf"/>
</dbReference>
<evidence type="ECO:0000256" key="3">
    <source>
        <dbReference type="ARBA" id="ARBA00022741"/>
    </source>
</evidence>
<dbReference type="Proteomes" id="UP001596099">
    <property type="component" value="Unassembled WGS sequence"/>
</dbReference>
<feature type="region of interest" description="Disordered" evidence="7">
    <location>
        <begin position="1"/>
        <end position="21"/>
    </location>
</feature>
<dbReference type="Pfam" id="PF17855">
    <property type="entry name" value="MCM_lid"/>
    <property type="match status" value="1"/>
</dbReference>
<comment type="caution">
    <text evidence="9">The sequence shown here is derived from an EMBL/GenBank/DDBJ whole genome shotgun (WGS) entry which is preliminary data.</text>
</comment>
<evidence type="ECO:0000256" key="5">
    <source>
        <dbReference type="ARBA" id="ARBA00023125"/>
    </source>
</evidence>
<sequence length="743" mass="80723">MVGFDETDAGGSPHDSTAAQETEDRIVQLMSQSPDGETYEDLVEWCKSFDTETEPPFVDFPDGINYSAGKSTAGRLGLNGNGRGNLYSRVAWALYHHRYGTESIDLPALADDDDLAPLIVELAQSPACSFAHLKSTLSDMAHIDDSVDTERFLPVNGIPRPTHTIEGLRASDVDTMVVIEATVTHRTSTRTRIYQAHGKCSDCQYDGHVIQPWFTDELETEQCDYSQCERELTFDPQDAGHRTHEVQDLVVQDLHRHVDVAEPADCRVILSDSLVDSVESGDEVRIAAAVMRDTSHGAKTADFVLRAVGVEHADVDYSSLDVSEEQREHAEGIVSQEDYYSTAAASIDPTLEAVDDHASGDQIAMGRRAVLYQLAGAYTSESGRGTIHVAMVGDPGTGKSSIAEFASEVAPKSINVDTETVTPVGLTAGVVKDDRVAAEYTVSGGALVRANGGLCFIDELDKGGKALHNSLHSALSSGKVELSKANIRATLRAETDVLVTANPDGQRFSPHEPITDQIGIEDALFSRFDLVVPFFDRPNEEADAAAMNKLVKEAQRAEGEDVDDNTIPVSDLRLILSIARSIEPSLTVDAAKHMQAEFQRLRGQSSANRISVTVRQGEALRRLAIASARLRLSDEVEIEDAERAVTLLESSLQMVASDQHGNLDADALSAGPTASQREDCESVIEALSELQSESGGNIVEGRIIEVMQDEHEFPPTRTRMALKRLQKDNSVWRNQHGYGVSGQ</sequence>
<dbReference type="PRINTS" id="PR01657">
    <property type="entry name" value="MCMFAMILY"/>
</dbReference>
<accession>A0ABD5RPI8</accession>
<evidence type="ECO:0000256" key="1">
    <source>
        <dbReference type="ARBA" id="ARBA00008010"/>
    </source>
</evidence>
<keyword evidence="5 6" id="KW-0238">DNA-binding</keyword>
<dbReference type="PROSITE" id="PS50051">
    <property type="entry name" value="MCM_2"/>
    <property type="match status" value="1"/>
</dbReference>
<keyword evidence="3 6" id="KW-0547">Nucleotide-binding</keyword>
<dbReference type="GO" id="GO:0006260">
    <property type="term" value="P:DNA replication"/>
    <property type="evidence" value="ECO:0007669"/>
    <property type="project" value="UniProtKB-KW"/>
</dbReference>
<keyword evidence="10" id="KW-1185">Reference proteome</keyword>
<proteinExistence type="inferred from homology"/>
<evidence type="ECO:0000259" key="8">
    <source>
        <dbReference type="PROSITE" id="PS50051"/>
    </source>
</evidence>
<evidence type="ECO:0000256" key="7">
    <source>
        <dbReference type="SAM" id="MobiDB-lite"/>
    </source>
</evidence>
<organism evidence="9 10">
    <name type="scientific">Halomarina salina</name>
    <dbReference type="NCBI Taxonomy" id="1872699"/>
    <lineage>
        <taxon>Archaea</taxon>
        <taxon>Methanobacteriati</taxon>
        <taxon>Methanobacteriota</taxon>
        <taxon>Stenosarchaea group</taxon>
        <taxon>Halobacteria</taxon>
        <taxon>Halobacteriales</taxon>
        <taxon>Natronomonadaceae</taxon>
        <taxon>Halomarina</taxon>
    </lineage>
</organism>
<evidence type="ECO:0000256" key="6">
    <source>
        <dbReference type="RuleBase" id="RU004070"/>
    </source>
</evidence>
<dbReference type="InterPro" id="IPR001208">
    <property type="entry name" value="MCM_dom"/>
</dbReference>
<dbReference type="Pfam" id="PF00493">
    <property type="entry name" value="MCM"/>
    <property type="match status" value="1"/>
</dbReference>
<dbReference type="RefSeq" id="WP_247415676.1">
    <property type="nucleotide sequence ID" value="NZ_JALLGW010000001.1"/>
</dbReference>
<evidence type="ECO:0000313" key="9">
    <source>
        <dbReference type="EMBL" id="MFC5972408.1"/>
    </source>
</evidence>
<dbReference type="InterPro" id="IPR003593">
    <property type="entry name" value="AAA+_ATPase"/>
</dbReference>
<dbReference type="InterPro" id="IPR041562">
    <property type="entry name" value="MCM_lid"/>
</dbReference>
<dbReference type="GO" id="GO:0003677">
    <property type="term" value="F:DNA binding"/>
    <property type="evidence" value="ECO:0007669"/>
    <property type="project" value="UniProtKB-KW"/>
</dbReference>
<dbReference type="AlphaFoldDB" id="A0ABD5RPI8"/>
<evidence type="ECO:0000256" key="2">
    <source>
        <dbReference type="ARBA" id="ARBA00022705"/>
    </source>
</evidence>
<dbReference type="Gene3D" id="2.40.50.140">
    <property type="entry name" value="Nucleic acid-binding proteins"/>
    <property type="match status" value="1"/>
</dbReference>
<dbReference type="PANTHER" id="PTHR11630">
    <property type="entry name" value="DNA REPLICATION LICENSING FACTOR MCM FAMILY MEMBER"/>
    <property type="match status" value="1"/>
</dbReference>
<feature type="domain" description="MCM C-terminal AAA(+) ATPase" evidence="8">
    <location>
        <begin position="384"/>
        <end position="550"/>
    </location>
</feature>
<dbReference type="InterPro" id="IPR027417">
    <property type="entry name" value="P-loop_NTPase"/>
</dbReference>
<keyword evidence="2" id="KW-0235">DNA replication</keyword>
<comment type="similarity">
    <text evidence="1 6">Belongs to the MCM family.</text>
</comment>
<evidence type="ECO:0000256" key="4">
    <source>
        <dbReference type="ARBA" id="ARBA00022840"/>
    </source>
</evidence>
<gene>
    <name evidence="9" type="ORF">ACFPYI_13790</name>
</gene>
<name>A0ABD5RPI8_9EURY</name>
<keyword evidence="4 6" id="KW-0067">ATP-binding</keyword>
<dbReference type="InterPro" id="IPR033762">
    <property type="entry name" value="MCM_OB"/>
</dbReference>
<evidence type="ECO:0000313" key="10">
    <source>
        <dbReference type="Proteomes" id="UP001596099"/>
    </source>
</evidence>
<dbReference type="SMART" id="SM00350">
    <property type="entry name" value="MCM"/>
    <property type="match status" value="1"/>
</dbReference>
<dbReference type="Pfam" id="PF17207">
    <property type="entry name" value="MCM_OB"/>
    <property type="match status" value="1"/>
</dbReference>
<reference evidence="9 10" key="1">
    <citation type="journal article" date="2019" name="Int. J. Syst. Evol. Microbiol.">
        <title>The Global Catalogue of Microorganisms (GCM) 10K type strain sequencing project: providing services to taxonomists for standard genome sequencing and annotation.</title>
        <authorList>
            <consortium name="The Broad Institute Genomics Platform"/>
            <consortium name="The Broad Institute Genome Sequencing Center for Infectious Disease"/>
            <person name="Wu L."/>
            <person name="Ma J."/>
        </authorList>
    </citation>
    <scope>NUCLEOTIDE SEQUENCE [LARGE SCALE GENOMIC DNA]</scope>
    <source>
        <strain evidence="9 10">CGMCC 1.12543</strain>
    </source>
</reference>